<evidence type="ECO:0000313" key="2">
    <source>
        <dbReference type="EMBL" id="KAJ1170634.1"/>
    </source>
</evidence>
<dbReference type="AlphaFoldDB" id="A0AAV7T3H8"/>
<proteinExistence type="predicted"/>
<reference evidence="2" key="1">
    <citation type="journal article" date="2022" name="bioRxiv">
        <title>Sequencing and chromosome-scale assembly of the giantPleurodeles waltlgenome.</title>
        <authorList>
            <person name="Brown T."/>
            <person name="Elewa A."/>
            <person name="Iarovenko S."/>
            <person name="Subramanian E."/>
            <person name="Araus A.J."/>
            <person name="Petzold A."/>
            <person name="Susuki M."/>
            <person name="Suzuki K.-i.T."/>
            <person name="Hayashi T."/>
            <person name="Toyoda A."/>
            <person name="Oliveira C."/>
            <person name="Osipova E."/>
            <person name="Leigh N.D."/>
            <person name="Simon A."/>
            <person name="Yun M.H."/>
        </authorList>
    </citation>
    <scope>NUCLEOTIDE SEQUENCE</scope>
    <source>
        <strain evidence="2">20211129_DDA</strain>
        <tissue evidence="2">Liver</tissue>
    </source>
</reference>
<dbReference type="Proteomes" id="UP001066276">
    <property type="component" value="Chromosome 4_1"/>
</dbReference>
<feature type="region of interest" description="Disordered" evidence="1">
    <location>
        <begin position="41"/>
        <end position="67"/>
    </location>
</feature>
<keyword evidence="3" id="KW-1185">Reference proteome</keyword>
<comment type="caution">
    <text evidence="2">The sequence shown here is derived from an EMBL/GenBank/DDBJ whole genome shotgun (WGS) entry which is preliminary data.</text>
</comment>
<dbReference type="EMBL" id="JANPWB010000007">
    <property type="protein sequence ID" value="KAJ1170634.1"/>
    <property type="molecule type" value="Genomic_DNA"/>
</dbReference>
<evidence type="ECO:0000256" key="1">
    <source>
        <dbReference type="SAM" id="MobiDB-lite"/>
    </source>
</evidence>
<gene>
    <name evidence="2" type="ORF">NDU88_002507</name>
</gene>
<protein>
    <submittedName>
        <fullName evidence="2">Uncharacterized protein</fullName>
    </submittedName>
</protein>
<accession>A0AAV7T3H8</accession>
<evidence type="ECO:0000313" key="3">
    <source>
        <dbReference type="Proteomes" id="UP001066276"/>
    </source>
</evidence>
<name>A0AAV7T3H8_PLEWA</name>
<sequence length="127" mass="14047">MRFITKRMNESARSSRQEVGMCRARREIVYGFAMRPAPLSVPRLEPHEQGEIDPPPPPPPPSGGFPGRLAWWERGAAAWAELVAGVLRPGFRAGLCSQMPVEGPASTYLFILVHGEERGPGDKLWVD</sequence>
<organism evidence="2 3">
    <name type="scientific">Pleurodeles waltl</name>
    <name type="common">Iberian ribbed newt</name>
    <dbReference type="NCBI Taxonomy" id="8319"/>
    <lineage>
        <taxon>Eukaryota</taxon>
        <taxon>Metazoa</taxon>
        <taxon>Chordata</taxon>
        <taxon>Craniata</taxon>
        <taxon>Vertebrata</taxon>
        <taxon>Euteleostomi</taxon>
        <taxon>Amphibia</taxon>
        <taxon>Batrachia</taxon>
        <taxon>Caudata</taxon>
        <taxon>Salamandroidea</taxon>
        <taxon>Salamandridae</taxon>
        <taxon>Pleurodelinae</taxon>
        <taxon>Pleurodeles</taxon>
    </lineage>
</organism>
<feature type="compositionally biased region" description="Pro residues" evidence="1">
    <location>
        <begin position="53"/>
        <end position="63"/>
    </location>
</feature>